<gene>
    <name evidence="6" type="ORF">scyTo_0008789</name>
</gene>
<dbReference type="InterPro" id="IPR004269">
    <property type="entry name" value="Folate_rcpt"/>
</dbReference>
<dbReference type="OrthoDB" id="5982417at2759"/>
<dbReference type="Pfam" id="PF03024">
    <property type="entry name" value="Folate_rec"/>
    <property type="match status" value="2"/>
</dbReference>
<keyword evidence="2" id="KW-0732">Signal</keyword>
<feature type="domain" description="Folate receptor-like" evidence="5">
    <location>
        <begin position="174"/>
        <end position="236"/>
    </location>
</feature>
<dbReference type="GO" id="GO:0038023">
    <property type="term" value="F:signaling receptor activity"/>
    <property type="evidence" value="ECO:0007669"/>
    <property type="project" value="TreeGrafter"/>
</dbReference>
<dbReference type="GO" id="GO:1902444">
    <property type="term" value="F:riboflavin binding"/>
    <property type="evidence" value="ECO:0007669"/>
    <property type="project" value="TreeGrafter"/>
</dbReference>
<feature type="compositionally biased region" description="Basic and acidic residues" evidence="4">
    <location>
        <begin position="44"/>
        <end position="55"/>
    </location>
</feature>
<dbReference type="PANTHER" id="PTHR10517">
    <property type="entry name" value="FOLATE RECEPTOR"/>
    <property type="match status" value="1"/>
</dbReference>
<dbReference type="InterPro" id="IPR018143">
    <property type="entry name" value="Folate_rcpt-like"/>
</dbReference>
<comment type="similarity">
    <text evidence="1">Belongs to the folate receptor family.</text>
</comment>
<dbReference type="GO" id="GO:0032217">
    <property type="term" value="F:riboflavin transmembrane transporter activity"/>
    <property type="evidence" value="ECO:0007669"/>
    <property type="project" value="TreeGrafter"/>
</dbReference>
<proteinExistence type="inferred from homology"/>
<feature type="region of interest" description="Disordered" evidence="4">
    <location>
        <begin position="37"/>
        <end position="82"/>
    </location>
</feature>
<evidence type="ECO:0000256" key="4">
    <source>
        <dbReference type="SAM" id="MobiDB-lite"/>
    </source>
</evidence>
<evidence type="ECO:0000313" key="7">
    <source>
        <dbReference type="Proteomes" id="UP000288216"/>
    </source>
</evidence>
<comment type="caution">
    <text evidence="6">The sequence shown here is derived from an EMBL/GenBank/DDBJ whole genome shotgun (WGS) entry which is preliminary data.</text>
</comment>
<dbReference type="GO" id="GO:0009897">
    <property type="term" value="C:external side of plasma membrane"/>
    <property type="evidence" value="ECO:0007669"/>
    <property type="project" value="TreeGrafter"/>
</dbReference>
<name>A0A401PDQ3_SCYTO</name>
<feature type="compositionally biased region" description="Basic residues" evidence="4">
    <location>
        <begin position="56"/>
        <end position="66"/>
    </location>
</feature>
<keyword evidence="7" id="KW-1185">Reference proteome</keyword>
<dbReference type="AlphaFoldDB" id="A0A401PDQ3"/>
<dbReference type="PANTHER" id="PTHR10517:SF19">
    <property type="entry name" value="RETBINDIN"/>
    <property type="match status" value="1"/>
</dbReference>
<evidence type="ECO:0000256" key="1">
    <source>
        <dbReference type="ARBA" id="ARBA00007932"/>
    </source>
</evidence>
<dbReference type="EMBL" id="BFAA01003433">
    <property type="protein sequence ID" value="GCB71242.1"/>
    <property type="molecule type" value="Genomic_DNA"/>
</dbReference>
<organism evidence="6 7">
    <name type="scientific">Scyliorhinus torazame</name>
    <name type="common">Cloudy catshark</name>
    <name type="synonym">Catulus torazame</name>
    <dbReference type="NCBI Taxonomy" id="75743"/>
    <lineage>
        <taxon>Eukaryota</taxon>
        <taxon>Metazoa</taxon>
        <taxon>Chordata</taxon>
        <taxon>Craniata</taxon>
        <taxon>Vertebrata</taxon>
        <taxon>Chondrichthyes</taxon>
        <taxon>Elasmobranchii</taxon>
        <taxon>Galeomorphii</taxon>
        <taxon>Galeoidea</taxon>
        <taxon>Carcharhiniformes</taxon>
        <taxon>Scyliorhinidae</taxon>
        <taxon>Scyliorhinus</taxon>
    </lineage>
</organism>
<reference evidence="6 7" key="1">
    <citation type="journal article" date="2018" name="Nat. Ecol. Evol.">
        <title>Shark genomes provide insights into elasmobranch evolution and the origin of vertebrates.</title>
        <authorList>
            <person name="Hara Y"/>
            <person name="Yamaguchi K"/>
            <person name="Onimaru K"/>
            <person name="Kadota M"/>
            <person name="Koyanagi M"/>
            <person name="Keeley SD"/>
            <person name="Tatsumi K"/>
            <person name="Tanaka K"/>
            <person name="Motone F"/>
            <person name="Kageyama Y"/>
            <person name="Nozu R"/>
            <person name="Adachi N"/>
            <person name="Nishimura O"/>
            <person name="Nakagawa R"/>
            <person name="Tanegashima C"/>
            <person name="Kiyatake I"/>
            <person name="Matsumoto R"/>
            <person name="Murakumo K"/>
            <person name="Nishida K"/>
            <person name="Terakita A"/>
            <person name="Kuratani S"/>
            <person name="Sato K"/>
            <person name="Hyodo S Kuraku.S."/>
        </authorList>
    </citation>
    <scope>NUCLEOTIDE SEQUENCE [LARGE SCALE GENOMIC DNA]</scope>
</reference>
<dbReference type="OMA" id="WYDACRE"/>
<keyword evidence="3" id="KW-1015">Disulfide bond</keyword>
<evidence type="ECO:0000259" key="5">
    <source>
        <dbReference type="Pfam" id="PF03024"/>
    </source>
</evidence>
<evidence type="ECO:0000313" key="6">
    <source>
        <dbReference type="EMBL" id="GCB71242.1"/>
    </source>
</evidence>
<protein>
    <recommendedName>
        <fullName evidence="5">Folate receptor-like domain-containing protein</fullName>
    </recommendedName>
</protein>
<feature type="domain" description="Folate receptor-like" evidence="5">
    <location>
        <begin position="118"/>
        <end position="172"/>
    </location>
</feature>
<accession>A0A401PDQ3</accession>
<evidence type="ECO:0000256" key="3">
    <source>
        <dbReference type="ARBA" id="ARBA00023157"/>
    </source>
</evidence>
<sequence>MVFAPHGGLEEMCSMAKELQEKSQSIAVFVLGTSHVAEDTSSSGKEDRVKQIERGKRQRAQRRRSRGICGVPPTELGRDPATGREIESGCITGSTQGAKMLLVAVLLLWGIVRHLEATCPATGSHKAVPSPEPELYDCPLYLKNACCTVNIKDKVNTSPEAEPWNRCGHLSTKYKACEHDQTCVRNWNTDLKWSNRTEGTCTSDCISFDKMYKDGKDLCQSTSGDSFKVKSCNCLNMDKHDEQVIKTLMQEDSTKAGINGELPCKEKRSTLNQLRLSIRKRSLFVEDVDGSGSGFPTNE</sequence>
<dbReference type="Proteomes" id="UP000288216">
    <property type="component" value="Unassembled WGS sequence"/>
</dbReference>
<evidence type="ECO:0000256" key="2">
    <source>
        <dbReference type="ARBA" id="ARBA00022729"/>
    </source>
</evidence>